<dbReference type="Proteomes" id="UP001189429">
    <property type="component" value="Unassembled WGS sequence"/>
</dbReference>
<reference evidence="1" key="1">
    <citation type="submission" date="2023-10" db="EMBL/GenBank/DDBJ databases">
        <authorList>
            <person name="Chen Y."/>
            <person name="Shah S."/>
            <person name="Dougan E. K."/>
            <person name="Thang M."/>
            <person name="Chan C."/>
        </authorList>
    </citation>
    <scope>NUCLEOTIDE SEQUENCE [LARGE SCALE GENOMIC DNA]</scope>
</reference>
<evidence type="ECO:0008006" key="3">
    <source>
        <dbReference type="Google" id="ProtNLM"/>
    </source>
</evidence>
<accession>A0ABN9WIK7</accession>
<dbReference type="SUPFAM" id="SSF47473">
    <property type="entry name" value="EF-hand"/>
    <property type="match status" value="1"/>
</dbReference>
<organism evidence="1 2">
    <name type="scientific">Prorocentrum cordatum</name>
    <dbReference type="NCBI Taxonomy" id="2364126"/>
    <lineage>
        <taxon>Eukaryota</taxon>
        <taxon>Sar</taxon>
        <taxon>Alveolata</taxon>
        <taxon>Dinophyceae</taxon>
        <taxon>Prorocentrales</taxon>
        <taxon>Prorocentraceae</taxon>
        <taxon>Prorocentrum</taxon>
    </lineage>
</organism>
<gene>
    <name evidence="1" type="ORF">PCOR1329_LOCUS66564</name>
</gene>
<comment type="caution">
    <text evidence="1">The sequence shown here is derived from an EMBL/GenBank/DDBJ whole genome shotgun (WGS) entry which is preliminary data.</text>
</comment>
<protein>
    <recommendedName>
        <fullName evidence="3">EF-hand domain-containing protein</fullName>
    </recommendedName>
</protein>
<sequence length="115" mass="13126">MSDKDGTGMRSVPQLRYMIQCLGDPLEDEEADQFIVLADKEKAGAVKYEDFVDAMFDGSPKNRALMRRPGLPIAYKNVRITCCDLQSMSLEHVWPRLSRFSMPGLLSRVLARFPW</sequence>
<dbReference type="EMBL" id="CAUYUJ010018582">
    <property type="protein sequence ID" value="CAK0884752.1"/>
    <property type="molecule type" value="Genomic_DNA"/>
</dbReference>
<dbReference type="Gene3D" id="1.10.238.10">
    <property type="entry name" value="EF-hand"/>
    <property type="match status" value="1"/>
</dbReference>
<name>A0ABN9WIK7_9DINO</name>
<keyword evidence="2" id="KW-1185">Reference proteome</keyword>
<evidence type="ECO:0000313" key="2">
    <source>
        <dbReference type="Proteomes" id="UP001189429"/>
    </source>
</evidence>
<evidence type="ECO:0000313" key="1">
    <source>
        <dbReference type="EMBL" id="CAK0884752.1"/>
    </source>
</evidence>
<proteinExistence type="predicted"/>
<dbReference type="InterPro" id="IPR011992">
    <property type="entry name" value="EF-hand-dom_pair"/>
</dbReference>